<evidence type="ECO:0000256" key="4">
    <source>
        <dbReference type="ARBA" id="ARBA00023157"/>
    </source>
</evidence>
<evidence type="ECO:0000256" key="2">
    <source>
        <dbReference type="ARBA" id="ARBA00022862"/>
    </source>
</evidence>
<dbReference type="EMBL" id="JABCUI010000001">
    <property type="protein sequence ID" value="NMW86943.1"/>
    <property type="molecule type" value="Genomic_DNA"/>
</dbReference>
<evidence type="ECO:0000256" key="1">
    <source>
        <dbReference type="ARBA" id="ARBA00022559"/>
    </source>
</evidence>
<dbReference type="HAMAP" id="MF_00269">
    <property type="entry name" value="Tpx"/>
    <property type="match status" value="1"/>
</dbReference>
<dbReference type="InterPro" id="IPR018219">
    <property type="entry name" value="Tpx_CS"/>
</dbReference>
<comment type="similarity">
    <text evidence="6">Belongs to the peroxiredoxin family. Tpx subfamily.</text>
</comment>
<dbReference type="PANTHER" id="PTHR43110">
    <property type="entry name" value="THIOL PEROXIDASE"/>
    <property type="match status" value="1"/>
</dbReference>
<dbReference type="Proteomes" id="UP000250245">
    <property type="component" value="Unassembled WGS sequence"/>
</dbReference>
<dbReference type="AlphaFoldDB" id="A0A2X2YJX6"/>
<keyword evidence="5 6" id="KW-0676">Redox-active center</keyword>
<evidence type="ECO:0000259" key="7">
    <source>
        <dbReference type="PROSITE" id="PS51352"/>
    </source>
</evidence>
<dbReference type="InterPro" id="IPR013740">
    <property type="entry name" value="Redoxin"/>
</dbReference>
<reference evidence="8 11" key="2">
    <citation type="submission" date="2020-04" db="EMBL/GenBank/DDBJ databases">
        <title>Antimicrobial susceptibility and clonality of vaginal-derived multi-drug resistant Mobiluncus isolates in China.</title>
        <authorList>
            <person name="Zhang X."/>
        </authorList>
    </citation>
    <scope>NUCLEOTIDE SEQUENCE [LARGE SCALE GENOMIC DNA]</scope>
    <source>
        <strain evidence="8 11">19</strain>
    </source>
</reference>
<comment type="catalytic activity">
    <reaction evidence="6">
        <text>a hydroperoxide + [thioredoxin]-dithiol = an alcohol + [thioredoxin]-disulfide + H2O</text>
        <dbReference type="Rhea" id="RHEA:62620"/>
        <dbReference type="Rhea" id="RHEA-COMP:10698"/>
        <dbReference type="Rhea" id="RHEA-COMP:10700"/>
        <dbReference type="ChEBI" id="CHEBI:15377"/>
        <dbReference type="ChEBI" id="CHEBI:29950"/>
        <dbReference type="ChEBI" id="CHEBI:30879"/>
        <dbReference type="ChEBI" id="CHEBI:35924"/>
        <dbReference type="ChEBI" id="CHEBI:50058"/>
        <dbReference type="EC" id="1.11.1.24"/>
    </reaction>
</comment>
<feature type="domain" description="Thioredoxin" evidence="7">
    <location>
        <begin position="18"/>
        <end position="165"/>
    </location>
</feature>
<evidence type="ECO:0000313" key="9">
    <source>
        <dbReference type="EMBL" id="SQB64414.1"/>
    </source>
</evidence>
<dbReference type="GO" id="GO:0008379">
    <property type="term" value="F:thioredoxin peroxidase activity"/>
    <property type="evidence" value="ECO:0007669"/>
    <property type="project" value="UniProtKB-UniRule"/>
</dbReference>
<feature type="active site" description="Cysteine sulfenic acid (-SOH) intermediate" evidence="6">
    <location>
        <position position="60"/>
    </location>
</feature>
<reference evidence="9 10" key="1">
    <citation type="submission" date="2018-06" db="EMBL/GenBank/DDBJ databases">
        <authorList>
            <consortium name="Pathogen Informatics"/>
            <person name="Doyle S."/>
        </authorList>
    </citation>
    <scope>NUCLEOTIDE SEQUENCE [LARGE SCALE GENOMIC DNA]</scope>
    <source>
        <strain evidence="9 10">NCTC11820</strain>
    </source>
</reference>
<dbReference type="NCBIfam" id="NF001808">
    <property type="entry name" value="PRK00522.1"/>
    <property type="match status" value="1"/>
</dbReference>
<dbReference type="InterPro" id="IPR013766">
    <property type="entry name" value="Thioredoxin_domain"/>
</dbReference>
<dbReference type="GeneID" id="55565933"/>
<sequence length="165" mass="17531">MATTHLQGNPVNTVGSLPAVGSPAPDFVTVKQDLSEVKLSDLRGKTVLLNIFPSIDTGVCAASVRRFNAETAQLEGVEVICVSRDLPFALGRFCAAEGIDHVTTTSAFRSSFGEDYGVQIADSPMAGLFARSIVIVDPNGVVKYTQLVDEITTDPNFEDALKALN</sequence>
<dbReference type="OMA" id="ITQEPNY"/>
<feature type="disulfide bond" description="Redox-active" evidence="6">
    <location>
        <begin position="60"/>
        <end position="94"/>
    </location>
</feature>
<dbReference type="Proteomes" id="UP000553981">
    <property type="component" value="Unassembled WGS sequence"/>
</dbReference>
<evidence type="ECO:0000256" key="6">
    <source>
        <dbReference type="HAMAP-Rule" id="MF_00269"/>
    </source>
</evidence>
<dbReference type="RefSeq" id="WP_004010575.1">
    <property type="nucleotide sequence ID" value="NZ_CP068112.1"/>
</dbReference>
<keyword evidence="1 6" id="KW-0575">Peroxidase</keyword>
<dbReference type="PANTHER" id="PTHR43110:SF1">
    <property type="entry name" value="THIOL PEROXIDASE"/>
    <property type="match status" value="1"/>
</dbReference>
<name>A0A2X2YJX6_9ACTO</name>
<evidence type="ECO:0000313" key="8">
    <source>
        <dbReference type="EMBL" id="NMW86943.1"/>
    </source>
</evidence>
<accession>A0A2X2YJX6</accession>
<comment type="subunit">
    <text evidence="6">Homodimer.</text>
</comment>
<keyword evidence="4 6" id="KW-1015">Disulfide bond</keyword>
<dbReference type="CDD" id="cd03014">
    <property type="entry name" value="PRX_Atyp2cys"/>
    <property type="match status" value="1"/>
</dbReference>
<dbReference type="EC" id="1.11.1.24" evidence="6"/>
<dbReference type="InterPro" id="IPR002065">
    <property type="entry name" value="TPX"/>
</dbReference>
<dbReference type="Gene3D" id="3.40.30.10">
    <property type="entry name" value="Glutaredoxin"/>
    <property type="match status" value="1"/>
</dbReference>
<organism evidence="9 10">
    <name type="scientific">Mobiluncus curtisii</name>
    <dbReference type="NCBI Taxonomy" id="2051"/>
    <lineage>
        <taxon>Bacteria</taxon>
        <taxon>Bacillati</taxon>
        <taxon>Actinomycetota</taxon>
        <taxon>Actinomycetes</taxon>
        <taxon>Actinomycetales</taxon>
        <taxon>Actinomycetaceae</taxon>
        <taxon>Mobiluncus</taxon>
    </lineage>
</organism>
<comment type="function">
    <text evidence="6">Thiol-specific peroxidase that catalyzes the reduction of hydrogen peroxide and organic hydroperoxides to water and alcohols, respectively. Plays a role in cell protection against oxidative stress by detoxifying peroxides.</text>
</comment>
<keyword evidence="2 6" id="KW-0049">Antioxidant</keyword>
<dbReference type="PROSITE" id="PS01265">
    <property type="entry name" value="TPX"/>
    <property type="match status" value="1"/>
</dbReference>
<dbReference type="EMBL" id="UASJ01000001">
    <property type="protein sequence ID" value="SQB64414.1"/>
    <property type="molecule type" value="Genomic_DNA"/>
</dbReference>
<dbReference type="PROSITE" id="PS51352">
    <property type="entry name" value="THIOREDOXIN_2"/>
    <property type="match status" value="1"/>
</dbReference>
<gene>
    <name evidence="6 9" type="primary">tpx</name>
    <name evidence="8" type="ORF">HHJ67_04160</name>
    <name evidence="9" type="ORF">NCTC11820_00758</name>
</gene>
<dbReference type="InterPro" id="IPR036249">
    <property type="entry name" value="Thioredoxin-like_sf"/>
</dbReference>
<evidence type="ECO:0000313" key="11">
    <source>
        <dbReference type="Proteomes" id="UP000553981"/>
    </source>
</evidence>
<evidence type="ECO:0000256" key="3">
    <source>
        <dbReference type="ARBA" id="ARBA00023002"/>
    </source>
</evidence>
<dbReference type="Pfam" id="PF08534">
    <property type="entry name" value="Redoxin"/>
    <property type="match status" value="1"/>
</dbReference>
<comment type="miscellaneous">
    <text evidence="6">The active site is a conserved redox-active cysteine residue, the peroxidatic cysteine (C(P)), which makes the nucleophilic attack on the peroxide substrate. The peroxide oxidizes the C(P)-SH to cysteine sulfenic acid (C(P)-SOH), which then reacts with another cysteine residue, the resolving cysteine (C(R)), to form a disulfide bridge. The disulfide is subsequently reduced by an appropriate electron donor to complete the catalytic cycle. In this atypical 2-Cys peroxiredoxin, C(R) is present in the same subunit to form an intramolecular disulfide. The disulfide is subsequently reduced by thioredoxin.</text>
</comment>
<proteinExistence type="inferred from homology"/>
<keyword evidence="3 6" id="KW-0560">Oxidoreductase</keyword>
<evidence type="ECO:0000313" key="10">
    <source>
        <dbReference type="Proteomes" id="UP000250245"/>
    </source>
</evidence>
<dbReference type="InterPro" id="IPR050455">
    <property type="entry name" value="Tpx_Peroxidase_subfamily"/>
</dbReference>
<protein>
    <recommendedName>
        <fullName evidence="6">Thiol peroxidase</fullName>
        <shortName evidence="6">Tpx</shortName>
        <ecNumber evidence="6">1.11.1.24</ecNumber>
    </recommendedName>
    <alternativeName>
        <fullName evidence="6">Peroxiredoxin tpx</fullName>
        <shortName evidence="6">Prx</shortName>
    </alternativeName>
    <alternativeName>
        <fullName evidence="6">Thioredoxin peroxidase</fullName>
    </alternativeName>
    <alternativeName>
        <fullName evidence="6">Thioredoxin-dependent peroxiredoxin</fullName>
    </alternativeName>
</protein>
<dbReference type="SUPFAM" id="SSF52833">
    <property type="entry name" value="Thioredoxin-like"/>
    <property type="match status" value="1"/>
</dbReference>
<evidence type="ECO:0000256" key="5">
    <source>
        <dbReference type="ARBA" id="ARBA00023284"/>
    </source>
</evidence>